<dbReference type="SUPFAM" id="SSF52821">
    <property type="entry name" value="Rhodanese/Cell cycle control phosphatase"/>
    <property type="match status" value="1"/>
</dbReference>
<dbReference type="GO" id="GO:0003824">
    <property type="term" value="F:catalytic activity"/>
    <property type="evidence" value="ECO:0007669"/>
    <property type="project" value="InterPro"/>
</dbReference>
<gene>
    <name evidence="2" type="ORF">COCSUDRAFT_25550</name>
</gene>
<dbReference type="RefSeq" id="XP_005644411.1">
    <property type="nucleotide sequence ID" value="XM_005644354.1"/>
</dbReference>
<proteinExistence type="predicted"/>
<dbReference type="InterPro" id="IPR036873">
    <property type="entry name" value="Rhodanese-like_dom_sf"/>
</dbReference>
<dbReference type="Proteomes" id="UP000007264">
    <property type="component" value="Unassembled WGS sequence"/>
</dbReference>
<evidence type="ECO:0000259" key="1">
    <source>
        <dbReference type="PROSITE" id="PS50206"/>
    </source>
</evidence>
<dbReference type="CDD" id="cd00158">
    <property type="entry name" value="RHOD"/>
    <property type="match status" value="1"/>
</dbReference>
<dbReference type="AlphaFoldDB" id="I0YN98"/>
<sequence>MSQALRGSLSAGHTGRVTLPCRSAFTGSRVAFRTLRAQQRRQNATVQAFVREWPDPEFIAEVKEEFPEKGVATVEEARVLYSEEGYTYLDVRTAVEYDEVGKVKGSVSIPMKKSKKVFDPEQNKKVVIKEDNPDWIEQVKKRFPDTEAKLLIGCSDGRTYTMDALMALDEEGYTNIVGLKGGYYAWFSVFDNKLGRRRSGEYAEQYTHDGDSCGIHSSGAGFARVDPKEQWVPPKY</sequence>
<dbReference type="STRING" id="574566.I0YN98"/>
<dbReference type="SMART" id="SM00450">
    <property type="entry name" value="RHOD"/>
    <property type="match status" value="1"/>
</dbReference>
<dbReference type="PROSITE" id="PS50206">
    <property type="entry name" value="RHODANESE_3"/>
    <property type="match status" value="1"/>
</dbReference>
<dbReference type="PANTHER" id="PTHR44542">
    <property type="entry name" value="THIOSULFATE SULFURTRANSFERASE 18"/>
    <property type="match status" value="1"/>
</dbReference>
<dbReference type="EMBL" id="AGSI01000017">
    <property type="protein sequence ID" value="EIE19867.1"/>
    <property type="molecule type" value="Genomic_DNA"/>
</dbReference>
<name>I0YN98_COCSC</name>
<dbReference type="Pfam" id="PF00581">
    <property type="entry name" value="Rhodanese"/>
    <property type="match status" value="1"/>
</dbReference>
<evidence type="ECO:0000313" key="3">
    <source>
        <dbReference type="Proteomes" id="UP000007264"/>
    </source>
</evidence>
<organism evidence="2 3">
    <name type="scientific">Coccomyxa subellipsoidea (strain C-169)</name>
    <name type="common">Green microalga</name>
    <dbReference type="NCBI Taxonomy" id="574566"/>
    <lineage>
        <taxon>Eukaryota</taxon>
        <taxon>Viridiplantae</taxon>
        <taxon>Chlorophyta</taxon>
        <taxon>core chlorophytes</taxon>
        <taxon>Trebouxiophyceae</taxon>
        <taxon>Trebouxiophyceae incertae sedis</taxon>
        <taxon>Coccomyxaceae</taxon>
        <taxon>Coccomyxa</taxon>
        <taxon>Coccomyxa subellipsoidea</taxon>
    </lineage>
</organism>
<protein>
    <recommendedName>
        <fullName evidence="1">Rhodanese domain-containing protein</fullName>
    </recommendedName>
</protein>
<dbReference type="InterPro" id="IPR044684">
    <property type="entry name" value="STR17/STR18/HARC1-like"/>
</dbReference>
<comment type="caution">
    <text evidence="2">The sequence shown here is derived from an EMBL/GenBank/DDBJ whole genome shotgun (WGS) entry which is preliminary data.</text>
</comment>
<reference evidence="2 3" key="1">
    <citation type="journal article" date="2012" name="Genome Biol.">
        <title>The genome of the polar eukaryotic microalga coccomyxa subellipsoidea reveals traits of cold adaptation.</title>
        <authorList>
            <person name="Blanc G."/>
            <person name="Agarkova I."/>
            <person name="Grimwood J."/>
            <person name="Kuo A."/>
            <person name="Brueggeman A."/>
            <person name="Dunigan D."/>
            <person name="Gurnon J."/>
            <person name="Ladunga I."/>
            <person name="Lindquist E."/>
            <person name="Lucas S."/>
            <person name="Pangilinan J."/>
            <person name="Proschold T."/>
            <person name="Salamov A."/>
            <person name="Schmutz J."/>
            <person name="Weeks D."/>
            <person name="Yamada T."/>
            <person name="Claverie J.M."/>
            <person name="Grigoriev I."/>
            <person name="Van Etten J."/>
            <person name="Lomsadze A."/>
            <person name="Borodovsky M."/>
        </authorList>
    </citation>
    <scope>NUCLEOTIDE SEQUENCE [LARGE SCALE GENOMIC DNA]</scope>
    <source>
        <strain evidence="2 3">C-169</strain>
    </source>
</reference>
<dbReference type="KEGG" id="csl:COCSUDRAFT_25550"/>
<accession>I0YN98</accession>
<dbReference type="InterPro" id="IPR001763">
    <property type="entry name" value="Rhodanese-like_dom"/>
</dbReference>
<keyword evidence="3" id="KW-1185">Reference proteome</keyword>
<dbReference type="Gene3D" id="3.40.250.10">
    <property type="entry name" value="Rhodanese-like domain"/>
    <property type="match status" value="1"/>
</dbReference>
<dbReference type="PANTHER" id="PTHR44542:SF14">
    <property type="entry name" value="PROTEIN HIGH ARSENIC CONTENT 1, MITOCHONDRIAL-RELATED"/>
    <property type="match status" value="1"/>
</dbReference>
<dbReference type="eggNOG" id="ENOG502S45J">
    <property type="taxonomic scope" value="Eukaryota"/>
</dbReference>
<feature type="domain" description="Rhodanese" evidence="1">
    <location>
        <begin position="82"/>
        <end position="195"/>
    </location>
</feature>
<dbReference type="GeneID" id="17037841"/>
<evidence type="ECO:0000313" key="2">
    <source>
        <dbReference type="EMBL" id="EIE19867.1"/>
    </source>
</evidence>
<dbReference type="OrthoDB" id="566238at2759"/>